<name>A0ABP8BGP1_9ACTN</name>
<keyword evidence="3" id="KW-1185">Reference proteome</keyword>
<dbReference type="Proteomes" id="UP001501251">
    <property type="component" value="Unassembled WGS sequence"/>
</dbReference>
<organism evidence="2 3">
    <name type="scientific">Streptosporangium oxazolinicum</name>
    <dbReference type="NCBI Taxonomy" id="909287"/>
    <lineage>
        <taxon>Bacteria</taxon>
        <taxon>Bacillati</taxon>
        <taxon>Actinomycetota</taxon>
        <taxon>Actinomycetes</taxon>
        <taxon>Streptosporangiales</taxon>
        <taxon>Streptosporangiaceae</taxon>
        <taxon>Streptosporangium</taxon>
    </lineage>
</organism>
<gene>
    <name evidence="2" type="ORF">GCM10022252_68620</name>
</gene>
<dbReference type="InterPro" id="IPR025164">
    <property type="entry name" value="Toastrack_DUF4097"/>
</dbReference>
<dbReference type="Gene3D" id="2.160.20.120">
    <property type="match status" value="1"/>
</dbReference>
<proteinExistence type="predicted"/>
<accession>A0ABP8BGP1</accession>
<feature type="domain" description="DUF4097" evidence="1">
    <location>
        <begin position="14"/>
        <end position="276"/>
    </location>
</feature>
<comment type="caution">
    <text evidence="2">The sequence shown here is derived from an EMBL/GenBank/DDBJ whole genome shotgun (WGS) entry which is preliminary data.</text>
</comment>
<dbReference type="RefSeq" id="WP_344922372.1">
    <property type="nucleotide sequence ID" value="NZ_BAABAQ010000016.1"/>
</dbReference>
<protein>
    <submittedName>
        <fullName evidence="2">DUF4097 family beta strand repeat-containing protein</fullName>
    </submittedName>
</protein>
<evidence type="ECO:0000313" key="3">
    <source>
        <dbReference type="Proteomes" id="UP001501251"/>
    </source>
</evidence>
<evidence type="ECO:0000259" key="1">
    <source>
        <dbReference type="Pfam" id="PF13349"/>
    </source>
</evidence>
<sequence length="287" mass="30397">MPTFDTPEPISATISLATGNVRITASDRTDTVVEIRPSDELNDADTRAAEQIRVEYSGGRLLVKTPGDKNRSWLERDGSVEVTIDLPTDSRVDANTSADLRCEGRLGESTFTTASGDIWLDQTDKLRLNTASGDITVARSVGHTDVTSADGGIRIGEIYGTAVIKTTNGDIALGEVTGDLRLNTAYGDITVDRALASIGAKSAHGSVRIGEVVRGSVALETASGELEVGIREGTAAWLDVQTRYGTVSNSLESCDDPGPSDETAKVRAHTEYGDIVIRRSLPFSSPG</sequence>
<evidence type="ECO:0000313" key="2">
    <source>
        <dbReference type="EMBL" id="GAA4206468.1"/>
    </source>
</evidence>
<reference evidence="3" key="1">
    <citation type="journal article" date="2019" name="Int. J. Syst. Evol. Microbiol.">
        <title>The Global Catalogue of Microorganisms (GCM) 10K type strain sequencing project: providing services to taxonomists for standard genome sequencing and annotation.</title>
        <authorList>
            <consortium name="The Broad Institute Genomics Platform"/>
            <consortium name="The Broad Institute Genome Sequencing Center for Infectious Disease"/>
            <person name="Wu L."/>
            <person name="Ma J."/>
        </authorList>
    </citation>
    <scope>NUCLEOTIDE SEQUENCE [LARGE SCALE GENOMIC DNA]</scope>
    <source>
        <strain evidence="3">JCM 17388</strain>
    </source>
</reference>
<dbReference type="EMBL" id="BAABAQ010000016">
    <property type="protein sequence ID" value="GAA4206468.1"/>
    <property type="molecule type" value="Genomic_DNA"/>
</dbReference>
<dbReference type="Pfam" id="PF13349">
    <property type="entry name" value="DUF4097"/>
    <property type="match status" value="1"/>
</dbReference>